<name>A0A1H7A118_9BACT</name>
<evidence type="ECO:0000313" key="3">
    <source>
        <dbReference type="Proteomes" id="UP000199403"/>
    </source>
</evidence>
<dbReference type="InterPro" id="IPR011249">
    <property type="entry name" value="Metalloenz_LuxS/M16"/>
</dbReference>
<gene>
    <name evidence="2" type="ORF">SAMN05192553_105248</name>
</gene>
<keyword evidence="3" id="KW-1185">Reference proteome</keyword>
<proteinExistence type="predicted"/>
<dbReference type="SUPFAM" id="SSF63411">
    <property type="entry name" value="LuxS/MPP-like metallohydrolase"/>
    <property type="match status" value="2"/>
</dbReference>
<feature type="domain" description="Peptidase M16 C-terminal" evidence="1">
    <location>
        <begin position="203"/>
        <end position="358"/>
    </location>
</feature>
<dbReference type="STRING" id="1416801.SAMN05192553_105248"/>
<dbReference type="EMBL" id="FNZH01000005">
    <property type="protein sequence ID" value="SEJ58596.1"/>
    <property type="molecule type" value="Genomic_DNA"/>
</dbReference>
<dbReference type="Gene3D" id="3.30.830.10">
    <property type="entry name" value="Metalloenzyme, LuxS/M16 peptidase-like"/>
    <property type="match status" value="2"/>
</dbReference>
<protein>
    <submittedName>
        <fullName evidence="2">Predicted Zn-dependent peptidase</fullName>
    </submittedName>
</protein>
<dbReference type="OrthoDB" id="9811314at2"/>
<dbReference type="GO" id="GO:0046872">
    <property type="term" value="F:metal ion binding"/>
    <property type="evidence" value="ECO:0007669"/>
    <property type="project" value="InterPro"/>
</dbReference>
<dbReference type="RefSeq" id="WP_092176731.1">
    <property type="nucleotide sequence ID" value="NZ_FNZH01000005.1"/>
</dbReference>
<reference evidence="3" key="1">
    <citation type="submission" date="2016-10" db="EMBL/GenBank/DDBJ databases">
        <authorList>
            <person name="Varghese N."/>
            <person name="Submissions S."/>
        </authorList>
    </citation>
    <scope>NUCLEOTIDE SEQUENCE [LARGE SCALE GENOMIC DNA]</scope>
    <source>
        <strain evidence="3">IBRC-M 10761</strain>
    </source>
</reference>
<evidence type="ECO:0000313" key="2">
    <source>
        <dbReference type="EMBL" id="SEJ58596.1"/>
    </source>
</evidence>
<dbReference type="Proteomes" id="UP000199403">
    <property type="component" value="Unassembled WGS sequence"/>
</dbReference>
<accession>A0A1H7A118</accession>
<sequence>MSIDRSQAPPFLLPDQIDLNPPACRLLPGGMRLYYNPSPTIAAVKLEVIFPVHFRTNKTYNPLVSFFTLHMLPEGTQTLPSEELDDFFDFHGSEVEILSGFERHGLGLVTTKKHLKDVLPVFRSLFTDALFPEKHFLKRKSQKKLSLSIQQEQTAARANQLIRAGLFGKDHPFGQYPSEADVDAVSREELIAYYRNEFLTVPQLFVTGDLSEAELLLLEEQFANLPCLNGTILGPPAFESDSGNRQREEKPKAVQSSIRMGKWMIPMAHPDYQALSFFNTVLGGYFGSRLIRNIREEKGYTYGINSFLGNVNGDGYWMVSADVKGGYGDEVIREVYKEIQRLISEPIPPEELEIVKNYLAGSLLSSFSNPFDLMSHFQRVHFEGLDFSIFTEQLAFIKDFDGARLQEIGATYFSPEAMQEVIVGQL</sequence>
<dbReference type="AlphaFoldDB" id="A0A1H7A118"/>
<evidence type="ECO:0000259" key="1">
    <source>
        <dbReference type="Pfam" id="PF05193"/>
    </source>
</evidence>
<dbReference type="Pfam" id="PF05193">
    <property type="entry name" value="Peptidase_M16_C"/>
    <property type="match status" value="1"/>
</dbReference>
<organism evidence="2 3">
    <name type="scientific">Cyclobacterium xiamenense</name>
    <dbReference type="NCBI Taxonomy" id="1297121"/>
    <lineage>
        <taxon>Bacteria</taxon>
        <taxon>Pseudomonadati</taxon>
        <taxon>Bacteroidota</taxon>
        <taxon>Cytophagia</taxon>
        <taxon>Cytophagales</taxon>
        <taxon>Cyclobacteriaceae</taxon>
        <taxon>Cyclobacterium</taxon>
    </lineage>
</organism>
<dbReference type="InterPro" id="IPR007863">
    <property type="entry name" value="Peptidase_M16_C"/>
</dbReference>